<dbReference type="Pfam" id="PF00027">
    <property type="entry name" value="cNMP_binding"/>
    <property type="match status" value="1"/>
</dbReference>
<evidence type="ECO:0000256" key="2">
    <source>
        <dbReference type="ARBA" id="ARBA00023125"/>
    </source>
</evidence>
<dbReference type="InterPro" id="IPR014710">
    <property type="entry name" value="RmlC-like_jellyroll"/>
</dbReference>
<gene>
    <name evidence="6" type="ORF">EXY23_04770</name>
</gene>
<dbReference type="Pfam" id="PF13545">
    <property type="entry name" value="HTH_Crp_2"/>
    <property type="match status" value="1"/>
</dbReference>
<dbReference type="InterPro" id="IPR012318">
    <property type="entry name" value="HTH_CRP"/>
</dbReference>
<dbReference type="Proteomes" id="UP000295023">
    <property type="component" value="Unassembled WGS sequence"/>
</dbReference>
<dbReference type="EMBL" id="SKBM01000003">
    <property type="protein sequence ID" value="TCZ65487.1"/>
    <property type="molecule type" value="Genomic_DNA"/>
</dbReference>
<dbReference type="Gene3D" id="1.10.10.10">
    <property type="entry name" value="Winged helix-like DNA-binding domain superfamily/Winged helix DNA-binding domain"/>
    <property type="match status" value="1"/>
</dbReference>
<keyword evidence="2" id="KW-0238">DNA-binding</keyword>
<evidence type="ECO:0000313" key="6">
    <source>
        <dbReference type="EMBL" id="TCZ65487.1"/>
    </source>
</evidence>
<evidence type="ECO:0000313" key="7">
    <source>
        <dbReference type="Proteomes" id="UP000295023"/>
    </source>
</evidence>
<dbReference type="InterPro" id="IPR000595">
    <property type="entry name" value="cNMP-bd_dom"/>
</dbReference>
<dbReference type="CDD" id="cd00038">
    <property type="entry name" value="CAP_ED"/>
    <property type="match status" value="1"/>
</dbReference>
<dbReference type="AlphaFoldDB" id="A0A4V2WLZ6"/>
<protein>
    <submittedName>
        <fullName evidence="6">Crp/Fnr family transcriptional regulator</fullName>
    </submittedName>
</protein>
<evidence type="ECO:0000256" key="1">
    <source>
        <dbReference type="ARBA" id="ARBA00023015"/>
    </source>
</evidence>
<dbReference type="InterPro" id="IPR036388">
    <property type="entry name" value="WH-like_DNA-bd_sf"/>
</dbReference>
<dbReference type="GO" id="GO:0003700">
    <property type="term" value="F:DNA-binding transcription factor activity"/>
    <property type="evidence" value="ECO:0007669"/>
    <property type="project" value="TreeGrafter"/>
</dbReference>
<dbReference type="SUPFAM" id="SSF51206">
    <property type="entry name" value="cAMP-binding domain-like"/>
    <property type="match status" value="1"/>
</dbReference>
<dbReference type="SUPFAM" id="SSF46785">
    <property type="entry name" value="Winged helix' DNA-binding domain"/>
    <property type="match status" value="1"/>
</dbReference>
<proteinExistence type="predicted"/>
<keyword evidence="1" id="KW-0805">Transcription regulation</keyword>
<dbReference type="Gene3D" id="2.60.120.10">
    <property type="entry name" value="Jelly Rolls"/>
    <property type="match status" value="1"/>
</dbReference>
<keyword evidence="7" id="KW-1185">Reference proteome</keyword>
<evidence type="ECO:0000259" key="4">
    <source>
        <dbReference type="PROSITE" id="PS50042"/>
    </source>
</evidence>
<reference evidence="6 7" key="1">
    <citation type="submission" date="2019-03" db="EMBL/GenBank/DDBJ databases">
        <title>Paracraurococcus aquatilis NE82 genome sequence.</title>
        <authorList>
            <person name="Zhao Y."/>
            <person name="Du Z."/>
        </authorList>
    </citation>
    <scope>NUCLEOTIDE SEQUENCE [LARGE SCALE GENOMIC DNA]</scope>
    <source>
        <strain evidence="6 7">NE82</strain>
    </source>
</reference>
<comment type="caution">
    <text evidence="6">The sequence shown here is derived from an EMBL/GenBank/DDBJ whole genome shotgun (WGS) entry which is preliminary data.</text>
</comment>
<evidence type="ECO:0000256" key="3">
    <source>
        <dbReference type="ARBA" id="ARBA00023163"/>
    </source>
</evidence>
<dbReference type="GO" id="GO:0003677">
    <property type="term" value="F:DNA binding"/>
    <property type="evidence" value="ECO:0007669"/>
    <property type="project" value="UniProtKB-KW"/>
</dbReference>
<dbReference type="PROSITE" id="PS50042">
    <property type="entry name" value="CNMP_BINDING_3"/>
    <property type="match status" value="1"/>
</dbReference>
<dbReference type="PROSITE" id="PS51063">
    <property type="entry name" value="HTH_CRP_2"/>
    <property type="match status" value="1"/>
</dbReference>
<dbReference type="InterPro" id="IPR018490">
    <property type="entry name" value="cNMP-bd_dom_sf"/>
</dbReference>
<feature type="domain" description="Cyclic nucleotide-binding" evidence="4">
    <location>
        <begin position="37"/>
        <end position="101"/>
    </location>
</feature>
<dbReference type="InterPro" id="IPR050397">
    <property type="entry name" value="Env_Response_Regulators"/>
</dbReference>
<keyword evidence="3" id="KW-0804">Transcription</keyword>
<dbReference type="GO" id="GO:0005829">
    <property type="term" value="C:cytosol"/>
    <property type="evidence" value="ECO:0007669"/>
    <property type="project" value="TreeGrafter"/>
</dbReference>
<organism evidence="6 7">
    <name type="scientific">Roseicella aquatilis</name>
    <dbReference type="NCBI Taxonomy" id="2527868"/>
    <lineage>
        <taxon>Bacteria</taxon>
        <taxon>Pseudomonadati</taxon>
        <taxon>Pseudomonadota</taxon>
        <taxon>Alphaproteobacteria</taxon>
        <taxon>Acetobacterales</taxon>
        <taxon>Roseomonadaceae</taxon>
        <taxon>Roseicella</taxon>
    </lineage>
</organism>
<accession>A0A4V2WLZ6</accession>
<dbReference type="InterPro" id="IPR036390">
    <property type="entry name" value="WH_DNA-bd_sf"/>
</dbReference>
<evidence type="ECO:0000259" key="5">
    <source>
        <dbReference type="PROSITE" id="PS51063"/>
    </source>
</evidence>
<name>A0A4V2WLZ6_9PROT</name>
<dbReference type="SMART" id="SM00419">
    <property type="entry name" value="HTH_CRP"/>
    <property type="match status" value="1"/>
</dbReference>
<dbReference type="PANTHER" id="PTHR24567:SF74">
    <property type="entry name" value="HTH-TYPE TRANSCRIPTIONAL REGULATOR ARCR"/>
    <property type="match status" value="1"/>
</dbReference>
<feature type="domain" description="HTH crp-type" evidence="5">
    <location>
        <begin position="149"/>
        <end position="221"/>
    </location>
</feature>
<dbReference type="PANTHER" id="PTHR24567">
    <property type="entry name" value="CRP FAMILY TRANSCRIPTIONAL REGULATORY PROTEIN"/>
    <property type="match status" value="1"/>
</dbReference>
<sequence length="256" mass="27603">MMDRAEAERIVLSKGWLAAQPPAFQAALFRESGLLRFRKGETVYLSGSGPGGLYGVVQGSFGTYVSTRFSGPDLSHILRPGWWFGEGPTLGSETRLIGVRAMEASFALHLPLAAGRALVRDPDAARSVSEISRLGMQVAVMNVSELLIRRVDRRLGAVLLRVSGAAENGVLRPTGDVRLTQGDLARMANASRDLVNRMLARFEAAGWVRLGYNRIAILDPEATARFAYQREWHRVAVPCAAIDAAEPGCPAAAMAG</sequence>